<dbReference type="Pfam" id="PF23001">
    <property type="entry name" value="MBTP1_N"/>
    <property type="match status" value="1"/>
</dbReference>
<keyword evidence="9 28" id="KW-0732">Signal</keyword>
<dbReference type="InterPro" id="IPR015500">
    <property type="entry name" value="Peptidase_S8_subtilisin-rel"/>
</dbReference>
<comment type="cofactor">
    <cofactor evidence="1">
        <name>Ca(2+)</name>
        <dbReference type="ChEBI" id="CHEBI:29108"/>
    </cofactor>
</comment>
<evidence type="ECO:0000256" key="24">
    <source>
        <dbReference type="ARBA" id="ARBA00066596"/>
    </source>
</evidence>
<evidence type="ECO:0000256" key="26">
    <source>
        <dbReference type="ARBA" id="ARBA00081324"/>
    </source>
</evidence>
<evidence type="ECO:0000259" key="31">
    <source>
        <dbReference type="Pfam" id="PF23090"/>
    </source>
</evidence>
<evidence type="ECO:0000256" key="8">
    <source>
        <dbReference type="ARBA" id="ARBA00022692"/>
    </source>
</evidence>
<evidence type="ECO:0000256" key="27">
    <source>
        <dbReference type="PROSITE-ProRule" id="PRU01240"/>
    </source>
</evidence>
<dbReference type="InterPro" id="IPR057060">
    <property type="entry name" value="MBTPS1_3rd"/>
</dbReference>
<dbReference type="CDD" id="cd07479">
    <property type="entry name" value="Peptidases_S8_SKI-1_like"/>
    <property type="match status" value="1"/>
</dbReference>
<reference evidence="33" key="1">
    <citation type="submission" date="2019-10" db="EMBL/GenBank/DDBJ databases">
        <title>Short sand fly seasons in Tbilisi, Georgia, hinder development of host immunity to saliva of the visceral leishmaniasis vector Phlebotomus kandelakii.</title>
        <authorList>
            <person name="Oliveira F."/>
            <person name="Giorgobiani E."/>
            <person name="Guimaraes-Costa A.B."/>
            <person name="Abdeladhim M."/>
            <person name="Oristian J."/>
            <person name="Tskhvaradze L."/>
            <person name="Tsertsvadze N."/>
            <person name="Zakalashvili M."/>
            <person name="Valenzuela J.G."/>
            <person name="Kamhawi S."/>
        </authorList>
    </citation>
    <scope>NUCLEOTIDE SEQUENCE</scope>
    <source>
        <strain evidence="33">Wild-capture in Tbilisi</strain>
        <tissue evidence="33">Salivary glands</tissue>
    </source>
</reference>
<dbReference type="InterPro" id="IPR000209">
    <property type="entry name" value="Peptidase_S8/S53_dom"/>
</dbReference>
<evidence type="ECO:0000256" key="17">
    <source>
        <dbReference type="ARBA" id="ARBA00023098"/>
    </source>
</evidence>
<evidence type="ECO:0000256" key="23">
    <source>
        <dbReference type="ARBA" id="ARBA00050826"/>
    </source>
</evidence>
<dbReference type="SUPFAM" id="SSF52743">
    <property type="entry name" value="Subtilisin-like"/>
    <property type="match status" value="1"/>
</dbReference>
<evidence type="ECO:0000256" key="16">
    <source>
        <dbReference type="ARBA" id="ARBA00023034"/>
    </source>
</evidence>
<feature type="active site" description="Charge relay system" evidence="27">
    <location>
        <position position="217"/>
    </location>
</feature>
<dbReference type="Gene3D" id="3.40.50.200">
    <property type="entry name" value="Peptidase S8/S53 domain"/>
    <property type="match status" value="1"/>
</dbReference>
<keyword evidence="21" id="KW-0325">Glycoprotein</keyword>
<evidence type="ECO:0000256" key="25">
    <source>
        <dbReference type="ARBA" id="ARBA00067283"/>
    </source>
</evidence>
<keyword evidence="5" id="KW-0153">Cholesterol metabolism</keyword>
<dbReference type="FunFam" id="3.40.50.200:FF:000008">
    <property type="entry name" value="Membrane-bound transcription factor site-1 protease preproprotein"/>
    <property type="match status" value="1"/>
</dbReference>
<evidence type="ECO:0000256" key="9">
    <source>
        <dbReference type="ARBA" id="ARBA00022729"/>
    </source>
</evidence>
<dbReference type="InterPro" id="IPR050131">
    <property type="entry name" value="Peptidase_S8_subtilisin-like"/>
</dbReference>
<dbReference type="InterPro" id="IPR023828">
    <property type="entry name" value="Peptidase_S8_Ser-AS"/>
</dbReference>
<evidence type="ECO:0000256" key="5">
    <source>
        <dbReference type="ARBA" id="ARBA00022548"/>
    </source>
</evidence>
<feature type="chain" id="PRO_5025378863" description="Membrane-bound transcription factor site-1 protease" evidence="28">
    <location>
        <begin position="23"/>
        <end position="1084"/>
    </location>
</feature>
<feature type="domain" description="MBTPS1 fourth" evidence="31">
    <location>
        <begin position="614"/>
        <end position="843"/>
    </location>
</feature>
<dbReference type="GO" id="GO:0008203">
    <property type="term" value="P:cholesterol metabolic process"/>
    <property type="evidence" value="ECO:0007669"/>
    <property type="project" value="UniProtKB-KW"/>
</dbReference>
<dbReference type="PROSITE" id="PS51892">
    <property type="entry name" value="SUBTILASE"/>
    <property type="match status" value="1"/>
</dbReference>
<evidence type="ECO:0000259" key="29">
    <source>
        <dbReference type="Pfam" id="PF00082"/>
    </source>
</evidence>
<proteinExistence type="inferred from homology"/>
<feature type="active site" description="Charge relay system" evidence="27">
    <location>
        <position position="248"/>
    </location>
</feature>
<evidence type="ECO:0000256" key="15">
    <source>
        <dbReference type="ARBA" id="ARBA00022989"/>
    </source>
</evidence>
<keyword evidence="12" id="KW-0256">Endoplasmic reticulum</keyword>
<dbReference type="GO" id="GO:0006508">
    <property type="term" value="P:proteolysis"/>
    <property type="evidence" value="ECO:0007669"/>
    <property type="project" value="UniProtKB-KW"/>
</dbReference>
<evidence type="ECO:0000256" key="3">
    <source>
        <dbReference type="ARBA" id="ARBA00004194"/>
    </source>
</evidence>
<protein>
    <recommendedName>
        <fullName evidence="25">Membrane-bound transcription factor site-1 protease</fullName>
        <ecNumber evidence="24">3.4.21.112</ecNumber>
    </recommendedName>
    <alternativeName>
        <fullName evidence="26">Endopeptidase S1P</fullName>
    </alternativeName>
</protein>
<keyword evidence="14" id="KW-0106">Calcium</keyword>
<keyword evidence="20" id="KW-1207">Sterol metabolism</keyword>
<dbReference type="PANTHER" id="PTHR43806">
    <property type="entry name" value="PEPTIDASE S8"/>
    <property type="match status" value="1"/>
</dbReference>
<evidence type="ECO:0000256" key="1">
    <source>
        <dbReference type="ARBA" id="ARBA00001913"/>
    </source>
</evidence>
<dbReference type="GO" id="GO:0005789">
    <property type="term" value="C:endoplasmic reticulum membrane"/>
    <property type="evidence" value="ECO:0007669"/>
    <property type="project" value="UniProtKB-SubCell"/>
</dbReference>
<dbReference type="GO" id="GO:0000139">
    <property type="term" value="C:Golgi membrane"/>
    <property type="evidence" value="ECO:0007669"/>
    <property type="project" value="UniProtKB-SubCell"/>
</dbReference>
<keyword evidence="16" id="KW-0333">Golgi apparatus</keyword>
<evidence type="ECO:0000256" key="6">
    <source>
        <dbReference type="ARBA" id="ARBA00022553"/>
    </source>
</evidence>
<keyword evidence="11" id="KW-0068">Autocatalytic cleavage</keyword>
<feature type="domain" description="Peptidase S8/S53" evidence="29">
    <location>
        <begin position="208"/>
        <end position="464"/>
    </location>
</feature>
<evidence type="ECO:0000259" key="32">
    <source>
        <dbReference type="Pfam" id="PF23094"/>
    </source>
</evidence>
<dbReference type="PROSITE" id="PS00138">
    <property type="entry name" value="SUBTILASE_SER"/>
    <property type="match status" value="1"/>
</dbReference>
<comment type="similarity">
    <text evidence="4 27">Belongs to the peptidase S8 family.</text>
</comment>
<evidence type="ECO:0000256" key="10">
    <source>
        <dbReference type="ARBA" id="ARBA00022801"/>
    </source>
</evidence>
<evidence type="ECO:0000256" key="19">
    <source>
        <dbReference type="ARBA" id="ARBA00023145"/>
    </source>
</evidence>
<dbReference type="Pfam" id="PF23094">
    <property type="entry name" value="MBTPS1_3rd"/>
    <property type="match status" value="1"/>
</dbReference>
<dbReference type="GO" id="GO:0004252">
    <property type="term" value="F:serine-type endopeptidase activity"/>
    <property type="evidence" value="ECO:0007669"/>
    <property type="project" value="UniProtKB-UniRule"/>
</dbReference>
<dbReference type="Pfam" id="PF23090">
    <property type="entry name" value="MBTPS1_4th"/>
    <property type="match status" value="2"/>
</dbReference>
<evidence type="ECO:0000256" key="2">
    <source>
        <dbReference type="ARBA" id="ARBA00004115"/>
    </source>
</evidence>
<evidence type="ECO:0000256" key="13">
    <source>
        <dbReference type="ARBA" id="ARBA00022825"/>
    </source>
</evidence>
<evidence type="ECO:0000259" key="30">
    <source>
        <dbReference type="Pfam" id="PF23001"/>
    </source>
</evidence>
<dbReference type="EC" id="3.4.21.112" evidence="24"/>
<dbReference type="InterPro" id="IPR034185">
    <property type="entry name" value="Site-1_peptidase_cat_dom"/>
</dbReference>
<dbReference type="InterPro" id="IPR022398">
    <property type="entry name" value="Peptidase_S8_His-AS"/>
</dbReference>
<feature type="active site" description="Charge relay system" evidence="27">
    <location>
        <position position="413"/>
    </location>
</feature>
<keyword evidence="7 27" id="KW-0645">Protease</keyword>
<feature type="domain" description="Membrane-bound transcription factor site-1 protease-like N-terminal" evidence="30">
    <location>
        <begin position="42"/>
        <end position="122"/>
    </location>
</feature>
<keyword evidence="15" id="KW-1133">Transmembrane helix</keyword>
<keyword evidence="8" id="KW-0812">Transmembrane</keyword>
<evidence type="ECO:0000256" key="4">
    <source>
        <dbReference type="ARBA" id="ARBA00011073"/>
    </source>
</evidence>
<keyword evidence="19" id="KW-0865">Zymogen</keyword>
<dbReference type="PANTHER" id="PTHR43806:SF7">
    <property type="entry name" value="MEMBRANE-BOUND TRANSCRIPTION FACTOR SITE-1 PROTEASE"/>
    <property type="match status" value="1"/>
</dbReference>
<keyword evidence="6" id="KW-0597">Phosphoprotein</keyword>
<organism evidence="33">
    <name type="scientific">Phlebotomus kandelakii</name>
    <dbReference type="NCBI Taxonomy" id="1109342"/>
    <lineage>
        <taxon>Eukaryota</taxon>
        <taxon>Metazoa</taxon>
        <taxon>Ecdysozoa</taxon>
        <taxon>Arthropoda</taxon>
        <taxon>Hexapoda</taxon>
        <taxon>Insecta</taxon>
        <taxon>Pterygota</taxon>
        <taxon>Neoptera</taxon>
        <taxon>Endopterygota</taxon>
        <taxon>Diptera</taxon>
        <taxon>Nematocera</taxon>
        <taxon>Psychodoidea</taxon>
        <taxon>Psychodidae</taxon>
        <taxon>Phlebotomus</taxon>
        <taxon>Larroussius</taxon>
    </lineage>
</organism>
<dbReference type="PRINTS" id="PR00723">
    <property type="entry name" value="SUBTILISIN"/>
</dbReference>
<keyword evidence="13 27" id="KW-0720">Serine protease</keyword>
<keyword evidence="18" id="KW-0472">Membrane</keyword>
<dbReference type="PROSITE" id="PS00137">
    <property type="entry name" value="SUBTILASE_HIS"/>
    <property type="match status" value="1"/>
</dbReference>
<dbReference type="InterPro" id="IPR036852">
    <property type="entry name" value="Peptidase_S8/S53_dom_sf"/>
</dbReference>
<accession>A0A6B2EEI7</accession>
<feature type="domain" description="MBTPS1 third" evidence="32">
    <location>
        <begin position="485"/>
        <end position="613"/>
    </location>
</feature>
<dbReference type="InterPro" id="IPR057032">
    <property type="entry name" value="MBTPS1_4th"/>
</dbReference>
<evidence type="ECO:0000313" key="33">
    <source>
        <dbReference type="EMBL" id="NBJ60478.1"/>
    </source>
</evidence>
<keyword evidence="17" id="KW-0443">Lipid metabolism</keyword>
<evidence type="ECO:0000256" key="22">
    <source>
        <dbReference type="ARBA" id="ARBA00023221"/>
    </source>
</evidence>
<evidence type="ECO:0000256" key="20">
    <source>
        <dbReference type="ARBA" id="ARBA00023166"/>
    </source>
</evidence>
<dbReference type="Pfam" id="PF00082">
    <property type="entry name" value="Peptidase_S8"/>
    <property type="match status" value="1"/>
</dbReference>
<evidence type="ECO:0000256" key="12">
    <source>
        <dbReference type="ARBA" id="ARBA00022824"/>
    </source>
</evidence>
<evidence type="ECO:0000256" key="21">
    <source>
        <dbReference type="ARBA" id="ARBA00023180"/>
    </source>
</evidence>
<feature type="signal peptide" evidence="28">
    <location>
        <begin position="1"/>
        <end position="22"/>
    </location>
</feature>
<evidence type="ECO:0000256" key="11">
    <source>
        <dbReference type="ARBA" id="ARBA00022813"/>
    </source>
</evidence>
<feature type="domain" description="MBTPS1 fourth" evidence="31">
    <location>
        <begin position="917"/>
        <end position="980"/>
    </location>
</feature>
<dbReference type="EMBL" id="GIFK01002775">
    <property type="protein sequence ID" value="NBJ60478.1"/>
    <property type="molecule type" value="Transcribed_RNA"/>
</dbReference>
<comment type="subcellular location">
    <subcellularLocation>
        <location evidence="2">Endoplasmic reticulum membrane</location>
        <topology evidence="2">Single-pass type I membrane protein</topology>
    </subcellularLocation>
    <subcellularLocation>
        <location evidence="3">Golgi apparatus membrane</location>
        <topology evidence="3">Single-pass membrane protein</topology>
    </subcellularLocation>
</comment>
<evidence type="ECO:0000256" key="14">
    <source>
        <dbReference type="ARBA" id="ARBA00022837"/>
    </source>
</evidence>
<comment type="catalytic activity">
    <reaction evidence="23">
        <text>Processes precursors containing basic and hydrophobic/aliphatic residues at P4 and P2, respectively, with a relatively relaxed acceptance of amino acids at P1 and P3.</text>
        <dbReference type="EC" id="3.4.21.112"/>
    </reaction>
</comment>
<keyword evidence="10 27" id="KW-0378">Hydrolase</keyword>
<evidence type="ECO:0000256" key="7">
    <source>
        <dbReference type="ARBA" id="ARBA00022670"/>
    </source>
</evidence>
<evidence type="ECO:0000256" key="18">
    <source>
        <dbReference type="ARBA" id="ARBA00023136"/>
    </source>
</evidence>
<dbReference type="InterPro" id="IPR055143">
    <property type="entry name" value="MBTP1_N"/>
</dbReference>
<keyword evidence="22" id="KW-0753">Steroid metabolism</keyword>
<name>A0A6B2EEI7_9DIPT</name>
<sequence length="1084" mass="120570">MRRRKKMLLLGVLLGFLASALGDPCSNSSAPHRVEVEFTTKIVKNEYIVAFDGYYRATTRENYLRAALNGSRVSNWRILSRSNPASDFPSDFDVIILEEFEPFEGLKLIKSHPSVKSVTPQRMVHRSLKFVPLSAAEIDEEAADEERPEEDVDEELIRELEKATVTGRNLAATNDTNRHINRRLLRAIPRQITSLLKADVLWGLGVTGRGVRVAIFDTGLAKSHPHFKRIKERTNWTNEKSLDDGVSHGTFVAGVIASSKECLGFAPDAELHIYRVFTNNQVSYTSWFLDAFNYAILKKINILNLSIGGPDFLDHPFVDKVLELTANKVIMVSAIGNDGPLYGTLNNPGDQSDVIGVGGINFEDNIAKFSSRGMTTWELPGGYGRLKPDIVTYGSQVKGSNVKGGCRSLSGTSVASPVVAGAVALLASGVLHKMDLVNPSSMKQALIEGATRLPDSNMFEQGHGKLNILKSMKLLSSYKPRVTLSPPYLDFTEDYMWPYNTQALFFTSHPAIVNVTILNGMGVIGRVVTPPTWHPYVSAHGQLLNVSIGHSEILWPWSGWLSLHIQVTEAGAAFEGIAQGHITLTVQSPAGGEEAEPRNGTVSFPVRVRIIPKPPRDKRILWDQFHSLRYPPGYLPRDNLKIKSDPLDWRADHIHTNFRDMYTHLRNAGYYIEVLGSPFTCFNASNYGTLLIVDPEEEYFPEEIAKLKRDVLETDLSVIVFADWYNTSIMRKIKFYDENTRQWWMPDTGGANLPALNELLREFNITLGDRVSEGYFAMGDHSMYYASGTSLVRFPQTAGSIVIERDLYDQGVELLTNVTGAPEDSQKRRTRSPVAVLGLLQVDGSFAQIKHPDGQEVHHGDDVDMYKDLGGSDLQMEKNPILNKRILLDATEERSNASEKRILKAVEVDVAENEISDAEEDDKTLELALVKDELKILPHSTRKGGRIAVYGDSNCLDSTHLEKPCFWLLDMLLEYTMTSHVAGLLSGLNQSGKIHFRKDVISPARLSNNNLHMYSKVLDQQNANRKRDIPQCPRLMWENPIFLNISQSIGLQGANGASAEGAGGENSANSILRKLESQKGEVVA</sequence>
<dbReference type="AlphaFoldDB" id="A0A6B2EEI7"/>
<evidence type="ECO:0000256" key="28">
    <source>
        <dbReference type="SAM" id="SignalP"/>
    </source>
</evidence>